<dbReference type="Proteomes" id="UP000762676">
    <property type="component" value="Unassembled WGS sequence"/>
</dbReference>
<organism evidence="1 2">
    <name type="scientific">Elysia marginata</name>
    <dbReference type="NCBI Taxonomy" id="1093978"/>
    <lineage>
        <taxon>Eukaryota</taxon>
        <taxon>Metazoa</taxon>
        <taxon>Spiralia</taxon>
        <taxon>Lophotrochozoa</taxon>
        <taxon>Mollusca</taxon>
        <taxon>Gastropoda</taxon>
        <taxon>Heterobranchia</taxon>
        <taxon>Euthyneura</taxon>
        <taxon>Panpulmonata</taxon>
        <taxon>Sacoglossa</taxon>
        <taxon>Placobranchoidea</taxon>
        <taxon>Plakobranchidae</taxon>
        <taxon>Elysia</taxon>
    </lineage>
</organism>
<comment type="caution">
    <text evidence="1">The sequence shown here is derived from an EMBL/GenBank/DDBJ whole genome shotgun (WGS) entry which is preliminary data.</text>
</comment>
<protein>
    <recommendedName>
        <fullName evidence="3">ADAMTS cysteine-rich domain-containing protein</fullName>
    </recommendedName>
</protein>
<gene>
    <name evidence="1" type="ORF">ElyMa_005765400</name>
</gene>
<reference evidence="1 2" key="1">
    <citation type="journal article" date="2021" name="Elife">
        <title>Chloroplast acquisition without the gene transfer in kleptoplastic sea slugs, Plakobranchus ocellatus.</title>
        <authorList>
            <person name="Maeda T."/>
            <person name="Takahashi S."/>
            <person name="Yoshida T."/>
            <person name="Shimamura S."/>
            <person name="Takaki Y."/>
            <person name="Nagai Y."/>
            <person name="Toyoda A."/>
            <person name="Suzuki Y."/>
            <person name="Arimoto A."/>
            <person name="Ishii H."/>
            <person name="Satoh N."/>
            <person name="Nishiyama T."/>
            <person name="Hasebe M."/>
            <person name="Maruyama T."/>
            <person name="Minagawa J."/>
            <person name="Obokata J."/>
            <person name="Shigenobu S."/>
        </authorList>
    </citation>
    <scope>NUCLEOTIDE SEQUENCE [LARGE SCALE GENOMIC DNA]</scope>
</reference>
<keyword evidence="2" id="KW-1185">Reference proteome</keyword>
<evidence type="ECO:0000313" key="1">
    <source>
        <dbReference type="EMBL" id="GFR74912.1"/>
    </source>
</evidence>
<evidence type="ECO:0008006" key="3">
    <source>
        <dbReference type="Google" id="ProtNLM"/>
    </source>
</evidence>
<dbReference type="AlphaFoldDB" id="A0AAV4FNP8"/>
<proteinExistence type="predicted"/>
<accession>A0AAV4FNP8</accession>
<sequence>MRSFLGTECPYGDDNLVRVNNEKQTCQDVFNKFGKANMCEDSYVGKRCCKSCQKLAGAPADCLYGDDPIVRVNGVPMSCEDGIGMYGQANLCGNTNLARACCKACAAESPAPVCEDDPVVTINGEKQTCEQARATFGLYGLCDDWGMKHCCGTCKAPGGYPSNCRYGDERTIFVNHGPHTCNEAASNYGKAWLCSTPLAKSFDKNNRLFGVEL</sequence>
<evidence type="ECO:0000313" key="2">
    <source>
        <dbReference type="Proteomes" id="UP000762676"/>
    </source>
</evidence>
<name>A0AAV4FNP8_9GAST</name>
<dbReference type="EMBL" id="BMAT01011551">
    <property type="protein sequence ID" value="GFR74912.1"/>
    <property type="molecule type" value="Genomic_DNA"/>
</dbReference>